<dbReference type="GO" id="GO:0006508">
    <property type="term" value="P:proteolysis"/>
    <property type="evidence" value="ECO:0007669"/>
    <property type="project" value="UniProtKB-KW"/>
</dbReference>
<dbReference type="RefSeq" id="WP_004745286.1">
    <property type="nucleotide sequence ID" value="NZ_AFWI01000154.1"/>
</dbReference>
<reference evidence="3 4" key="2">
    <citation type="journal article" date="2012" name="Int. J. Syst. Evol. Microbiol.">
        <title>Vibrio caribbeanicus sp. nov., isolated from the marine sponge Scleritoderma cyanea.</title>
        <authorList>
            <person name="Hoffmann M."/>
            <person name="Monday S.R."/>
            <person name="Allard M.W."/>
            <person name="Strain E.A."/>
            <person name="Whittaker P."/>
            <person name="Naum M."/>
            <person name="McCarthy P.J."/>
            <person name="Lopez J.V."/>
            <person name="Fischer M."/>
            <person name="Brown E.W."/>
        </authorList>
    </citation>
    <scope>NUCLEOTIDE SEQUENCE [LARGE SCALE GENOMIC DNA]</scope>
    <source>
        <strain evidence="3 4">ATCC 19109</strain>
    </source>
</reference>
<dbReference type="InterPro" id="IPR006640">
    <property type="entry name" value="SprT-like_domain"/>
</dbReference>
<dbReference type="GO" id="GO:0008237">
    <property type="term" value="F:metallopeptidase activity"/>
    <property type="evidence" value="ECO:0007669"/>
    <property type="project" value="UniProtKB-KW"/>
</dbReference>
<accession>F9T6R6</accession>
<dbReference type="HOGENOM" id="CLU_068645_0_0_6"/>
<evidence type="ECO:0000313" key="5">
    <source>
        <dbReference type="Proteomes" id="UP000030071"/>
    </source>
</evidence>
<name>F9T6R6_9VIBR</name>
<dbReference type="AlphaFoldDB" id="F9T6R6"/>
<evidence type="ECO:0000313" key="2">
    <source>
        <dbReference type="EMBL" id="AIW17541.1"/>
    </source>
</evidence>
<sequence>METPTQQLYGALQIAYDHFNANLFDYSLPPVLFTTQRQKSVMGYFACNRWVDAKGEKCSEIAINPAYVGRSALLELLQTIVHEMVHCWQYEHGSPSRRTYHNKEWAQMMEDIGLMPSSTGRPGGKRTGQKISDYPIPGGLFIKECEKLVRQGFAFPWVDRFAVATASSVDNPLLGEIVESLDLDDELAEQLTANIDELMGEGVLAEPGENATVSKPKTRYTCPNCNLNLWGKSGLSVSCNDCQKVLVQNNK</sequence>
<keyword evidence="2" id="KW-0378">Hydrolase</keyword>
<gene>
    <name evidence="2" type="ORF">IX91_26140</name>
    <name evidence="3" type="ORF">VITU9109_02817</name>
</gene>
<feature type="domain" description="SprT-like" evidence="1">
    <location>
        <begin position="16"/>
        <end position="114"/>
    </location>
</feature>
<organism evidence="2 5">
    <name type="scientific">Vibrio tubiashii ATCC 19109</name>
    <dbReference type="NCBI Taxonomy" id="1051646"/>
    <lineage>
        <taxon>Bacteria</taxon>
        <taxon>Pseudomonadati</taxon>
        <taxon>Pseudomonadota</taxon>
        <taxon>Gammaproteobacteria</taxon>
        <taxon>Vibrionales</taxon>
        <taxon>Vibrionaceae</taxon>
        <taxon>Vibrio</taxon>
        <taxon>Vibrio oreintalis group</taxon>
    </lineage>
</organism>
<dbReference type="GO" id="GO:0006950">
    <property type="term" value="P:response to stress"/>
    <property type="evidence" value="ECO:0007669"/>
    <property type="project" value="UniProtKB-ARBA"/>
</dbReference>
<reference evidence="2 5" key="3">
    <citation type="submission" date="2014-08" db="EMBL/GenBank/DDBJ databases">
        <title>First Complete Genome Sequence of the Shellfish Pathogen Vibrio tubiashii.</title>
        <authorList>
            <person name="Richards G.P."/>
            <person name="Needleman D.S."/>
            <person name="Watson M.A."/>
            <person name="Bono J.L."/>
        </authorList>
    </citation>
    <scope>NUCLEOTIDE SEQUENCE [LARGE SCALE GENOMIC DNA]</scope>
    <source>
        <strain evidence="2 5">ATCC 19109</strain>
        <plasmid evidence="2">p48</plasmid>
        <plasmid evidence="5">Plasmid p48</plasmid>
    </source>
</reference>
<keyword evidence="2" id="KW-0645">Protease</keyword>
<dbReference type="eggNOG" id="COG3091">
    <property type="taxonomic scope" value="Bacteria"/>
</dbReference>
<evidence type="ECO:0000313" key="3">
    <source>
        <dbReference type="EMBL" id="EGU54471.1"/>
    </source>
</evidence>
<dbReference type="Pfam" id="PF10263">
    <property type="entry name" value="SprT-like"/>
    <property type="match status" value="1"/>
</dbReference>
<keyword evidence="4" id="KW-1185">Reference proteome</keyword>
<protein>
    <submittedName>
        <fullName evidence="3">Zinc metallopeptidase</fullName>
    </submittedName>
    <submittedName>
        <fullName evidence="2">Zinc metalloprotease</fullName>
    </submittedName>
</protein>
<dbReference type="PATRIC" id="fig|1051646.9.peg.5100"/>
<dbReference type="Proteomes" id="UP000003836">
    <property type="component" value="Unassembled WGS sequence"/>
</dbReference>
<dbReference type="Proteomes" id="UP000030071">
    <property type="component" value="Plasmid p48"/>
</dbReference>
<dbReference type="EMBL" id="AFWI01000154">
    <property type="protein sequence ID" value="EGU54471.1"/>
    <property type="molecule type" value="Genomic_DNA"/>
</dbReference>
<evidence type="ECO:0000313" key="4">
    <source>
        <dbReference type="Proteomes" id="UP000003836"/>
    </source>
</evidence>
<reference evidence="3" key="1">
    <citation type="submission" date="2011-08" db="EMBL/GenBank/DDBJ databases">
        <authorList>
            <person name="Hoffman M."/>
            <person name="Strain E.A."/>
            <person name="Brown E."/>
            <person name="Allard M.W."/>
        </authorList>
    </citation>
    <scope>NUCLEOTIDE SEQUENCE</scope>
    <source>
        <strain evidence="3">ATCC 19109</strain>
    </source>
</reference>
<evidence type="ECO:0000259" key="1">
    <source>
        <dbReference type="Pfam" id="PF10263"/>
    </source>
</evidence>
<geneLocation type="plasmid" evidence="2 5">
    <name>p48</name>
</geneLocation>
<keyword evidence="2" id="KW-0482">Metalloprotease</keyword>
<dbReference type="GeneID" id="23448208"/>
<dbReference type="EMBL" id="CP009359">
    <property type="protein sequence ID" value="AIW17541.1"/>
    <property type="molecule type" value="Genomic_DNA"/>
</dbReference>
<keyword evidence="2" id="KW-0614">Plasmid</keyword>
<proteinExistence type="predicted"/>
<dbReference type="KEGG" id="vtu:IX91_26140"/>